<reference evidence="1 2" key="1">
    <citation type="submission" date="2021-06" db="EMBL/GenBank/DDBJ databases">
        <authorList>
            <person name="Palmer J.M."/>
        </authorList>
    </citation>
    <scope>NUCLEOTIDE SEQUENCE [LARGE SCALE GENOMIC DNA]</scope>
    <source>
        <strain evidence="1 2">XC_2019</strain>
        <tissue evidence="1">Muscle</tissue>
    </source>
</reference>
<feature type="non-terminal residue" evidence="1">
    <location>
        <position position="1"/>
    </location>
</feature>
<accession>A0ABV0RME0</accession>
<sequence>GKNTVGVSGVTCFSLPAHTSPPPVLKSVPFTARTAKRGSRFFCEANLCDDANC</sequence>
<dbReference type="EMBL" id="JAHRIN010051216">
    <property type="protein sequence ID" value="MEQ2209341.1"/>
    <property type="molecule type" value="Genomic_DNA"/>
</dbReference>
<keyword evidence="2" id="KW-1185">Reference proteome</keyword>
<evidence type="ECO:0000313" key="1">
    <source>
        <dbReference type="EMBL" id="MEQ2209341.1"/>
    </source>
</evidence>
<protein>
    <submittedName>
        <fullName evidence="1">Uncharacterized protein</fullName>
    </submittedName>
</protein>
<organism evidence="1 2">
    <name type="scientific">Xenoophorus captivus</name>
    <dbReference type="NCBI Taxonomy" id="1517983"/>
    <lineage>
        <taxon>Eukaryota</taxon>
        <taxon>Metazoa</taxon>
        <taxon>Chordata</taxon>
        <taxon>Craniata</taxon>
        <taxon>Vertebrata</taxon>
        <taxon>Euteleostomi</taxon>
        <taxon>Actinopterygii</taxon>
        <taxon>Neopterygii</taxon>
        <taxon>Teleostei</taxon>
        <taxon>Neoteleostei</taxon>
        <taxon>Acanthomorphata</taxon>
        <taxon>Ovalentaria</taxon>
        <taxon>Atherinomorphae</taxon>
        <taxon>Cyprinodontiformes</taxon>
        <taxon>Goodeidae</taxon>
        <taxon>Xenoophorus</taxon>
    </lineage>
</organism>
<gene>
    <name evidence="1" type="ORF">XENOCAPTIV_028809</name>
</gene>
<dbReference type="Proteomes" id="UP001434883">
    <property type="component" value="Unassembled WGS sequence"/>
</dbReference>
<evidence type="ECO:0000313" key="2">
    <source>
        <dbReference type="Proteomes" id="UP001434883"/>
    </source>
</evidence>
<name>A0ABV0RME0_9TELE</name>
<proteinExistence type="predicted"/>
<comment type="caution">
    <text evidence="1">The sequence shown here is derived from an EMBL/GenBank/DDBJ whole genome shotgun (WGS) entry which is preliminary data.</text>
</comment>